<protein>
    <submittedName>
        <fullName evidence="2">Protein-L-isoaspartate O-methyltransferase</fullName>
    </submittedName>
</protein>
<comment type="caution">
    <text evidence="2">The sequence shown here is derived from an EMBL/GenBank/DDBJ whole genome shotgun (WGS) entry which is preliminary data.</text>
</comment>
<dbReference type="Gene3D" id="3.40.50.150">
    <property type="entry name" value="Vaccinia Virus protein VP39"/>
    <property type="match status" value="1"/>
</dbReference>
<accession>A0A7W7W2C8</accession>
<organism evidence="2 3">
    <name type="scientific">Lipingzhangella halophila</name>
    <dbReference type="NCBI Taxonomy" id="1783352"/>
    <lineage>
        <taxon>Bacteria</taxon>
        <taxon>Bacillati</taxon>
        <taxon>Actinomycetota</taxon>
        <taxon>Actinomycetes</taxon>
        <taxon>Streptosporangiales</taxon>
        <taxon>Nocardiopsidaceae</taxon>
        <taxon>Lipingzhangella</taxon>
    </lineage>
</organism>
<evidence type="ECO:0000313" key="3">
    <source>
        <dbReference type="Proteomes" id="UP000523007"/>
    </source>
</evidence>
<dbReference type="AlphaFoldDB" id="A0A7W7W2C8"/>
<dbReference type="Proteomes" id="UP000523007">
    <property type="component" value="Unassembled WGS sequence"/>
</dbReference>
<proteinExistence type="predicted"/>
<name>A0A7W7W2C8_9ACTN</name>
<dbReference type="EMBL" id="JACHJT010000001">
    <property type="protein sequence ID" value="MBB4931318.1"/>
    <property type="molecule type" value="Genomic_DNA"/>
</dbReference>
<evidence type="ECO:0000256" key="1">
    <source>
        <dbReference type="SAM" id="MobiDB-lite"/>
    </source>
</evidence>
<keyword evidence="2" id="KW-0808">Transferase</keyword>
<reference evidence="2 3" key="1">
    <citation type="submission" date="2020-08" db="EMBL/GenBank/DDBJ databases">
        <title>Sequencing the genomes of 1000 actinobacteria strains.</title>
        <authorList>
            <person name="Klenk H.-P."/>
        </authorList>
    </citation>
    <scope>NUCLEOTIDE SEQUENCE [LARGE SCALE GENOMIC DNA]</scope>
    <source>
        <strain evidence="2 3">DSM 102030</strain>
    </source>
</reference>
<keyword evidence="3" id="KW-1185">Reference proteome</keyword>
<dbReference type="GO" id="GO:0032259">
    <property type="term" value="P:methylation"/>
    <property type="evidence" value="ECO:0007669"/>
    <property type="project" value="UniProtKB-KW"/>
</dbReference>
<dbReference type="InterPro" id="IPR029063">
    <property type="entry name" value="SAM-dependent_MTases_sf"/>
</dbReference>
<gene>
    <name evidence="2" type="ORF">F4561_002138</name>
</gene>
<sequence>MRTVHRHLFLPDVELQEAYEDKNVPTKTGPKANASARPPPRTSWP</sequence>
<keyword evidence="2" id="KW-0489">Methyltransferase</keyword>
<evidence type="ECO:0000313" key="2">
    <source>
        <dbReference type="EMBL" id="MBB4931318.1"/>
    </source>
</evidence>
<dbReference type="GO" id="GO:0008168">
    <property type="term" value="F:methyltransferase activity"/>
    <property type="evidence" value="ECO:0007669"/>
    <property type="project" value="UniProtKB-KW"/>
</dbReference>
<feature type="region of interest" description="Disordered" evidence="1">
    <location>
        <begin position="18"/>
        <end position="45"/>
    </location>
</feature>